<dbReference type="PANTHER" id="PTHR21310:SF40">
    <property type="entry name" value="AMINOGLYCOSIDE PHOSPHOTRANSFERASE DOMAIN-CONTAINING PROTEIN-RELATED"/>
    <property type="match status" value="1"/>
</dbReference>
<proteinExistence type="predicted"/>
<dbReference type="PANTHER" id="PTHR21310">
    <property type="entry name" value="AMINOGLYCOSIDE PHOSPHOTRANSFERASE-RELATED-RELATED"/>
    <property type="match status" value="1"/>
</dbReference>
<dbReference type="Gene3D" id="3.90.1200.10">
    <property type="match status" value="1"/>
</dbReference>
<dbReference type="InterPro" id="IPR051678">
    <property type="entry name" value="AGP_Transferase"/>
</dbReference>
<gene>
    <name evidence="2" type="ORF">OHB35_35460</name>
</gene>
<name>A0ABZ1HJ44_STRPH</name>
<dbReference type="InterPro" id="IPR002575">
    <property type="entry name" value="Aminoglycoside_PTrfase"/>
</dbReference>
<reference evidence="2 3" key="1">
    <citation type="submission" date="2022-10" db="EMBL/GenBank/DDBJ databases">
        <title>The complete genomes of actinobacterial strains from the NBC collection.</title>
        <authorList>
            <person name="Joergensen T.S."/>
            <person name="Alvarez Arevalo M."/>
            <person name="Sterndorff E.B."/>
            <person name="Faurdal D."/>
            <person name="Vuksanovic O."/>
            <person name="Mourched A.-S."/>
            <person name="Charusanti P."/>
            <person name="Shaw S."/>
            <person name="Blin K."/>
            <person name="Weber T."/>
        </authorList>
    </citation>
    <scope>NUCLEOTIDE SEQUENCE [LARGE SCALE GENOMIC DNA]</scope>
    <source>
        <strain evidence="2 3">NBC 01752</strain>
    </source>
</reference>
<sequence>MGIPAGAGRLLGSGRTADVYALDDGGDHDGLGDHDGPGGGAWVLRRYRDGYGDAPAEAAVMEYVRGHGYPVPRVRAAADARPRTDLVMERLYGPTVVEALAAGQLTAGGAGLALARLLRDLHAIPARRSTDPAVRVLHLDLHPENVLLTPAGPMVIDWANTGEGPPGRDWSMSAVIVAQVAVDDDPRAPLAEEMLSALLAGCPDPALLTGPDGGLGWATGQRAANPTMSPREVELLGEAGELIRRLLA</sequence>
<dbReference type="Proteomes" id="UP001340816">
    <property type="component" value="Chromosome"/>
</dbReference>
<dbReference type="InterPro" id="IPR011009">
    <property type="entry name" value="Kinase-like_dom_sf"/>
</dbReference>
<organism evidence="2 3">
    <name type="scientific">Streptomyces phaeochromogenes</name>
    <dbReference type="NCBI Taxonomy" id="1923"/>
    <lineage>
        <taxon>Bacteria</taxon>
        <taxon>Bacillati</taxon>
        <taxon>Actinomycetota</taxon>
        <taxon>Actinomycetes</taxon>
        <taxon>Kitasatosporales</taxon>
        <taxon>Streptomycetaceae</taxon>
        <taxon>Streptomyces</taxon>
        <taxon>Streptomyces phaeochromogenes group</taxon>
    </lineage>
</organism>
<feature type="domain" description="Aminoglycoside phosphotransferase" evidence="1">
    <location>
        <begin position="131"/>
        <end position="193"/>
    </location>
</feature>
<protein>
    <submittedName>
        <fullName evidence="2">Phosphotransferase</fullName>
    </submittedName>
</protein>
<dbReference type="Pfam" id="PF01636">
    <property type="entry name" value="APH"/>
    <property type="match status" value="2"/>
</dbReference>
<evidence type="ECO:0000313" key="3">
    <source>
        <dbReference type="Proteomes" id="UP001340816"/>
    </source>
</evidence>
<accession>A0ABZ1HJ44</accession>
<dbReference type="SUPFAM" id="SSF56112">
    <property type="entry name" value="Protein kinase-like (PK-like)"/>
    <property type="match status" value="1"/>
</dbReference>
<feature type="domain" description="Aminoglycoside phosphotransferase" evidence="1">
    <location>
        <begin position="36"/>
        <end position="127"/>
    </location>
</feature>
<dbReference type="EMBL" id="CP109135">
    <property type="protein sequence ID" value="WSD18099.1"/>
    <property type="molecule type" value="Genomic_DNA"/>
</dbReference>
<dbReference type="RefSeq" id="WP_326760891.1">
    <property type="nucleotide sequence ID" value="NZ_CP109135.1"/>
</dbReference>
<evidence type="ECO:0000259" key="1">
    <source>
        <dbReference type="Pfam" id="PF01636"/>
    </source>
</evidence>
<evidence type="ECO:0000313" key="2">
    <source>
        <dbReference type="EMBL" id="WSD18099.1"/>
    </source>
</evidence>
<keyword evidence="3" id="KW-1185">Reference proteome</keyword>